<dbReference type="EC" id="5.3.99.-" evidence="2"/>
<protein>
    <submittedName>
        <fullName evidence="2">Inosose isomerase</fullName>
        <ecNumber evidence="2">5.3.99.-</ecNumber>
    </submittedName>
</protein>
<dbReference type="InterPro" id="IPR006311">
    <property type="entry name" value="TAT_signal"/>
</dbReference>
<dbReference type="InterPro" id="IPR050312">
    <property type="entry name" value="IolE/XylAMocC-like"/>
</dbReference>
<accession>A0A517VPG6</accession>
<dbReference type="GO" id="GO:0016853">
    <property type="term" value="F:isomerase activity"/>
    <property type="evidence" value="ECO:0007669"/>
    <property type="project" value="UniProtKB-KW"/>
</dbReference>
<dbReference type="PROSITE" id="PS51318">
    <property type="entry name" value="TAT"/>
    <property type="match status" value="1"/>
</dbReference>
<gene>
    <name evidence="2" type="primary">iolI_1</name>
    <name evidence="2" type="ORF">V144x_03480</name>
</gene>
<organism evidence="2 3">
    <name type="scientific">Gimesia aquarii</name>
    <dbReference type="NCBI Taxonomy" id="2527964"/>
    <lineage>
        <taxon>Bacteria</taxon>
        <taxon>Pseudomonadati</taxon>
        <taxon>Planctomycetota</taxon>
        <taxon>Planctomycetia</taxon>
        <taxon>Planctomycetales</taxon>
        <taxon>Planctomycetaceae</taxon>
        <taxon>Gimesia</taxon>
    </lineage>
</organism>
<dbReference type="InterPro" id="IPR036237">
    <property type="entry name" value="Xyl_isomerase-like_sf"/>
</dbReference>
<evidence type="ECO:0000259" key="1">
    <source>
        <dbReference type="Pfam" id="PF01261"/>
    </source>
</evidence>
<proteinExistence type="predicted"/>
<dbReference type="KEGG" id="gaw:V144x_03480"/>
<reference evidence="2 3" key="1">
    <citation type="submission" date="2019-03" db="EMBL/GenBank/DDBJ databases">
        <title>Deep-cultivation of Planctomycetes and their phenomic and genomic characterization uncovers novel biology.</title>
        <authorList>
            <person name="Wiegand S."/>
            <person name="Jogler M."/>
            <person name="Boedeker C."/>
            <person name="Pinto D."/>
            <person name="Vollmers J."/>
            <person name="Rivas-Marin E."/>
            <person name="Kohn T."/>
            <person name="Peeters S.H."/>
            <person name="Heuer A."/>
            <person name="Rast P."/>
            <person name="Oberbeckmann S."/>
            <person name="Bunk B."/>
            <person name="Jeske O."/>
            <person name="Meyerdierks A."/>
            <person name="Storesund J.E."/>
            <person name="Kallscheuer N."/>
            <person name="Luecker S."/>
            <person name="Lage O.M."/>
            <person name="Pohl T."/>
            <person name="Merkel B.J."/>
            <person name="Hornburger P."/>
            <person name="Mueller R.-W."/>
            <person name="Bruemmer F."/>
            <person name="Labrenz M."/>
            <person name="Spormann A.M."/>
            <person name="Op den Camp H."/>
            <person name="Overmann J."/>
            <person name="Amann R."/>
            <person name="Jetten M.S.M."/>
            <person name="Mascher T."/>
            <person name="Medema M.H."/>
            <person name="Devos D.P."/>
            <person name="Kaster A.-K."/>
            <person name="Ovreas L."/>
            <person name="Rohde M."/>
            <person name="Galperin M.Y."/>
            <person name="Jogler C."/>
        </authorList>
    </citation>
    <scope>NUCLEOTIDE SEQUENCE [LARGE SCALE GENOMIC DNA]</scope>
    <source>
        <strain evidence="2 3">V144</strain>
    </source>
</reference>
<dbReference type="EMBL" id="CP037920">
    <property type="protein sequence ID" value="QDT94915.1"/>
    <property type="molecule type" value="Genomic_DNA"/>
</dbReference>
<dbReference type="Gene3D" id="3.20.20.150">
    <property type="entry name" value="Divalent-metal-dependent TIM barrel enzymes"/>
    <property type="match status" value="1"/>
</dbReference>
<keyword evidence="2" id="KW-0413">Isomerase</keyword>
<sequence length="324" mass="35677">MQTNLNRRELLAATGTALAAGFSTTTYASTSPARKRSTAEPFGYCFNTSTIRGQKLGIVEQIDLTAKAGYDSIEPWMRDIDVYFQQGGSLSDLRKRIKDSGLTVESAIGFAQWIVDDDQKRQKGLEQAKRDMDTLRQIGGIRIAAPPTGATKQSDLNLFEAAKRYRALLKLGDQMGVVPQVEVWGFSKSLSRLGESMFVAIESGHPKACLLPDVYHIFKGGSDFAGLGLLSGSAVQVFHVNDYPANPPRETMNDSHRVYPGDGVAPLSEIFRSMHQAGFRGVLSLELFNKEYWQQDPLVVAQTGLRKTKEAVLRAKLDQQTKAV</sequence>
<name>A0A517VPG6_9PLAN</name>
<dbReference type="Pfam" id="PF01261">
    <property type="entry name" value="AP_endonuc_2"/>
    <property type="match status" value="1"/>
</dbReference>
<dbReference type="AlphaFoldDB" id="A0A517VPG6"/>
<dbReference type="RefSeq" id="WP_144980430.1">
    <property type="nucleotide sequence ID" value="NZ_CP037920.1"/>
</dbReference>
<evidence type="ECO:0000313" key="2">
    <source>
        <dbReference type="EMBL" id="QDT94915.1"/>
    </source>
</evidence>
<dbReference type="PANTHER" id="PTHR12110">
    <property type="entry name" value="HYDROXYPYRUVATE ISOMERASE"/>
    <property type="match status" value="1"/>
</dbReference>
<dbReference type="SUPFAM" id="SSF51658">
    <property type="entry name" value="Xylose isomerase-like"/>
    <property type="match status" value="1"/>
</dbReference>
<feature type="domain" description="Xylose isomerase-like TIM barrel" evidence="1">
    <location>
        <begin position="62"/>
        <end position="298"/>
    </location>
</feature>
<dbReference type="InterPro" id="IPR013022">
    <property type="entry name" value="Xyl_isomerase-like_TIM-brl"/>
</dbReference>
<dbReference type="Proteomes" id="UP000318704">
    <property type="component" value="Chromosome"/>
</dbReference>
<dbReference type="PANTHER" id="PTHR12110:SF48">
    <property type="entry name" value="BLL3656 PROTEIN"/>
    <property type="match status" value="1"/>
</dbReference>
<evidence type="ECO:0000313" key="3">
    <source>
        <dbReference type="Proteomes" id="UP000318704"/>
    </source>
</evidence>